<keyword evidence="4" id="KW-0411">Iron-sulfur</keyword>
<evidence type="ECO:0000313" key="6">
    <source>
        <dbReference type="EMBL" id="KKY02044.1"/>
    </source>
</evidence>
<dbReference type="InterPro" id="IPR041881">
    <property type="entry name" value="PqqD_sf"/>
</dbReference>
<dbReference type="GO" id="GO:0003824">
    <property type="term" value="F:catalytic activity"/>
    <property type="evidence" value="ECO:0007669"/>
    <property type="project" value="InterPro"/>
</dbReference>
<dbReference type="InterPro" id="IPR008792">
    <property type="entry name" value="PQQD"/>
</dbReference>
<evidence type="ECO:0000259" key="5">
    <source>
        <dbReference type="PROSITE" id="PS51918"/>
    </source>
</evidence>
<reference evidence="6 7" key="1">
    <citation type="submission" date="2015-04" db="EMBL/GenBank/DDBJ databases">
        <title>Microcin producing Clostridium sp. JC272T.</title>
        <authorList>
            <person name="Jyothsna T."/>
            <person name="Sasikala C."/>
            <person name="Ramana C."/>
        </authorList>
    </citation>
    <scope>NUCLEOTIDE SEQUENCE [LARGE SCALE GENOMIC DNA]</scope>
    <source>
        <strain evidence="6 7">JC272</strain>
    </source>
</reference>
<dbReference type="PANTHER" id="PTHR11228">
    <property type="entry name" value="RADICAL SAM DOMAIN PROTEIN"/>
    <property type="match status" value="1"/>
</dbReference>
<dbReference type="Pfam" id="PF04055">
    <property type="entry name" value="Radical_SAM"/>
    <property type="match status" value="1"/>
</dbReference>
<evidence type="ECO:0000256" key="3">
    <source>
        <dbReference type="ARBA" id="ARBA00023004"/>
    </source>
</evidence>
<gene>
    <name evidence="6" type="ORF">VN21_05355</name>
</gene>
<dbReference type="Pfam" id="PF05402">
    <property type="entry name" value="PqqD"/>
    <property type="match status" value="1"/>
</dbReference>
<dbReference type="InterPro" id="IPR050377">
    <property type="entry name" value="Radical_SAM_PqqE_MftC-like"/>
</dbReference>
<dbReference type="GO" id="GO:0046872">
    <property type="term" value="F:metal ion binding"/>
    <property type="evidence" value="ECO:0007669"/>
    <property type="project" value="UniProtKB-KW"/>
</dbReference>
<dbReference type="SUPFAM" id="SSF102114">
    <property type="entry name" value="Radical SAM enzymes"/>
    <property type="match status" value="1"/>
</dbReference>
<dbReference type="SFLD" id="SFLDG01067">
    <property type="entry name" value="SPASM/twitch_domain_containing"/>
    <property type="match status" value="1"/>
</dbReference>
<keyword evidence="1" id="KW-0949">S-adenosyl-L-methionine</keyword>
<dbReference type="AlphaFoldDB" id="A0A0M3DKT0"/>
<organism evidence="6 7">
    <name type="scientific">Paraclostridium benzoelyticum</name>
    <dbReference type="NCBI Taxonomy" id="1629550"/>
    <lineage>
        <taxon>Bacteria</taxon>
        <taxon>Bacillati</taxon>
        <taxon>Bacillota</taxon>
        <taxon>Clostridia</taxon>
        <taxon>Peptostreptococcales</taxon>
        <taxon>Peptostreptococcaceae</taxon>
        <taxon>Paraclostridium</taxon>
    </lineage>
</organism>
<dbReference type="InterPro" id="IPR007197">
    <property type="entry name" value="rSAM"/>
</dbReference>
<dbReference type="Gene3D" id="3.20.20.70">
    <property type="entry name" value="Aldolase class I"/>
    <property type="match status" value="1"/>
</dbReference>
<evidence type="ECO:0000256" key="1">
    <source>
        <dbReference type="ARBA" id="ARBA00022691"/>
    </source>
</evidence>
<name>A0A0M3DKT0_9FIRM</name>
<dbReference type="Gene3D" id="1.10.10.1150">
    <property type="entry name" value="Coenzyme PQQ synthesis protein D (PqqD)"/>
    <property type="match status" value="1"/>
</dbReference>
<keyword evidence="3" id="KW-0408">Iron</keyword>
<keyword evidence="2" id="KW-0479">Metal-binding</keyword>
<dbReference type="SFLD" id="SFLDG01386">
    <property type="entry name" value="main_SPASM_domain-containing"/>
    <property type="match status" value="1"/>
</dbReference>
<dbReference type="PROSITE" id="PS51918">
    <property type="entry name" value="RADICAL_SAM"/>
    <property type="match status" value="1"/>
</dbReference>
<dbReference type="SFLD" id="SFLDS00029">
    <property type="entry name" value="Radical_SAM"/>
    <property type="match status" value="1"/>
</dbReference>
<protein>
    <recommendedName>
        <fullName evidence="5">Radical SAM core domain-containing protein</fullName>
    </recommendedName>
</protein>
<dbReference type="EMBL" id="LBBT01000125">
    <property type="protein sequence ID" value="KKY02044.1"/>
    <property type="molecule type" value="Genomic_DNA"/>
</dbReference>
<dbReference type="InterPro" id="IPR013785">
    <property type="entry name" value="Aldolase_TIM"/>
</dbReference>
<dbReference type="Proteomes" id="UP000034407">
    <property type="component" value="Unassembled WGS sequence"/>
</dbReference>
<dbReference type="PATRIC" id="fig|1629550.3.peg.551"/>
<proteinExistence type="predicted"/>
<dbReference type="InterPro" id="IPR058240">
    <property type="entry name" value="rSAM_sf"/>
</dbReference>
<dbReference type="PANTHER" id="PTHR11228:SF7">
    <property type="entry name" value="PQQA PEPTIDE CYCLASE"/>
    <property type="match status" value="1"/>
</dbReference>
<evidence type="ECO:0000256" key="4">
    <source>
        <dbReference type="ARBA" id="ARBA00023014"/>
    </source>
</evidence>
<comment type="caution">
    <text evidence="6">The sequence shown here is derived from an EMBL/GenBank/DDBJ whole genome shotgun (WGS) entry which is preliminary data.</text>
</comment>
<feature type="domain" description="Radical SAM core" evidence="5">
    <location>
        <begin position="104"/>
        <end position="314"/>
    </location>
</feature>
<accession>A0A0M3DKT0</accession>
<dbReference type="CDD" id="cd01335">
    <property type="entry name" value="Radical_SAM"/>
    <property type="match status" value="1"/>
</dbReference>
<evidence type="ECO:0000256" key="2">
    <source>
        <dbReference type="ARBA" id="ARBA00022723"/>
    </source>
</evidence>
<keyword evidence="7" id="KW-1185">Reference proteome</keyword>
<dbReference type="GO" id="GO:0051536">
    <property type="term" value="F:iron-sulfur cluster binding"/>
    <property type="evidence" value="ECO:0007669"/>
    <property type="project" value="UniProtKB-KW"/>
</dbReference>
<dbReference type="RefSeq" id="WP_046822395.1">
    <property type="nucleotide sequence ID" value="NZ_LBBT01000125.1"/>
</dbReference>
<sequence>MYISLVENNYIKLQPDCNFISVAIKGIRKEFGINQSAQDILELCNGTNSQEDIIDKLCKKYNENYDTVKNFVSQFILQLEDGNVVSYNNNKNLTPCKIKGSKQYYTPEVVVLELTHNCPLKCKHCYLNAGVGDSMNYKTLMNVLEQMIDQGVQCFQLTGGEPFLYEHIDKVIDYLVSKEVKVQVTTSGYILNDKILKCIDKLENVNGLIQISIDGFNESHNFIRGKSDSFEKTIKFLEVIKNKNVQLVVATCIAEQDFKEIEELCIYLKDKGVDLHRIGWVSEQGRANENNIKSNFGPNEIHLLITKLKDKYEDEKFKVGAFEDHNSNNNLNCGLGYRILKVNPSFKLSPCPMISKEIGDINNESLESIYIRNSKIFPSLKSAEEKLCKGCELIDKCKDCIAESIVNYKNVDKCHWYYSEGIKIP</sequence>
<evidence type="ECO:0000313" key="7">
    <source>
        <dbReference type="Proteomes" id="UP000034407"/>
    </source>
</evidence>